<dbReference type="SMART" id="SM00355">
    <property type="entry name" value="ZnF_C2H2"/>
    <property type="match status" value="2"/>
</dbReference>
<evidence type="ECO:0000256" key="5">
    <source>
        <dbReference type="SAM" id="MobiDB-lite"/>
    </source>
</evidence>
<dbReference type="InterPro" id="IPR013087">
    <property type="entry name" value="Znf_C2H2_type"/>
</dbReference>
<protein>
    <recommendedName>
        <fullName evidence="6">C2H2-type domain-containing protein</fullName>
    </recommendedName>
</protein>
<dbReference type="AlphaFoldDB" id="A0A9P5BKK1"/>
<evidence type="ECO:0000256" key="1">
    <source>
        <dbReference type="ARBA" id="ARBA00022723"/>
    </source>
</evidence>
<keyword evidence="8" id="KW-1185">Reference proteome</keyword>
<name>A0A9P5BKK1_9HYPO</name>
<proteinExistence type="predicted"/>
<evidence type="ECO:0000313" key="7">
    <source>
        <dbReference type="EMBL" id="KAF4502833.1"/>
    </source>
</evidence>
<evidence type="ECO:0000256" key="3">
    <source>
        <dbReference type="ARBA" id="ARBA00022833"/>
    </source>
</evidence>
<keyword evidence="2 4" id="KW-0863">Zinc-finger</keyword>
<accession>A0A9P5BKK1</accession>
<dbReference type="GO" id="GO:0000981">
    <property type="term" value="F:DNA-binding transcription factor activity, RNA polymerase II-specific"/>
    <property type="evidence" value="ECO:0007669"/>
    <property type="project" value="TreeGrafter"/>
</dbReference>
<comment type="caution">
    <text evidence="7">The sequence shown here is derived from an EMBL/GenBank/DDBJ whole genome shotgun (WGS) entry which is preliminary data.</text>
</comment>
<sequence>MQFDSKWFDMDDTFNMCGQLMICPSETTNLSSTSSAFDPFTFPSQQSTCHQCGIVDCDEPCNFVSHRAEPTRLTPAMGKFGPIEAEEDHMSVSDPFPEALVKYSPDASMRATSFATTPIQSLSGPVVSDTGTLWSCVKGNPISFFPNKQSSSEFDSFNLDRHSWSPLCSPPHSPELPDWMQAQRQMTVDIQQKSVEEQGAQSRSSREGSIKPGSEPDNVVSGVKYNCDYSGCQKSYKRREHLKRHKQTSHVAWPNHLACEFCGKDQFSRKDNLNTHRRLHSRPTSCSRRVQFIPAAVPVIKQEKRSQEQRLPLNSRRLRRRAPPKASFQAGE</sequence>
<dbReference type="Gene3D" id="3.30.160.60">
    <property type="entry name" value="Classic Zinc Finger"/>
    <property type="match status" value="2"/>
</dbReference>
<evidence type="ECO:0000313" key="8">
    <source>
        <dbReference type="Proteomes" id="UP000737391"/>
    </source>
</evidence>
<evidence type="ECO:0000256" key="2">
    <source>
        <dbReference type="ARBA" id="ARBA00022771"/>
    </source>
</evidence>
<dbReference type="PROSITE" id="PS50157">
    <property type="entry name" value="ZINC_FINGER_C2H2_2"/>
    <property type="match status" value="1"/>
</dbReference>
<evidence type="ECO:0000256" key="4">
    <source>
        <dbReference type="PROSITE-ProRule" id="PRU00042"/>
    </source>
</evidence>
<feature type="region of interest" description="Disordered" evidence="5">
    <location>
        <begin position="192"/>
        <end position="217"/>
    </location>
</feature>
<evidence type="ECO:0000259" key="6">
    <source>
        <dbReference type="PROSITE" id="PS50157"/>
    </source>
</evidence>
<dbReference type="GO" id="GO:0008270">
    <property type="term" value="F:zinc ion binding"/>
    <property type="evidence" value="ECO:0007669"/>
    <property type="project" value="UniProtKB-KW"/>
</dbReference>
<feature type="domain" description="C2H2-type" evidence="6">
    <location>
        <begin position="225"/>
        <end position="250"/>
    </location>
</feature>
<keyword evidence="1" id="KW-0479">Metal-binding</keyword>
<feature type="compositionally biased region" description="Polar residues" evidence="5">
    <location>
        <begin position="192"/>
        <end position="203"/>
    </location>
</feature>
<reference evidence="7" key="1">
    <citation type="submission" date="2020-01" db="EMBL/GenBank/DDBJ databases">
        <title>Identification and distribution of gene clusters putatively required for synthesis of sphingolipid metabolism inhibitors in phylogenetically diverse species of the filamentous fungus Fusarium.</title>
        <authorList>
            <person name="Kim H.-S."/>
            <person name="Busman M."/>
            <person name="Brown D.W."/>
            <person name="Divon H."/>
            <person name="Uhlig S."/>
            <person name="Proctor R.H."/>
        </authorList>
    </citation>
    <scope>NUCLEOTIDE SEQUENCE</scope>
    <source>
        <strain evidence="7">NRRL 31653</strain>
    </source>
</reference>
<dbReference type="EMBL" id="LUFC02000054">
    <property type="protein sequence ID" value="KAF4502833.1"/>
    <property type="molecule type" value="Genomic_DNA"/>
</dbReference>
<dbReference type="PANTHER" id="PTHR23235:SF120">
    <property type="entry name" value="KRUPPEL-LIKE FACTOR 15"/>
    <property type="match status" value="1"/>
</dbReference>
<dbReference type="GO" id="GO:0000978">
    <property type="term" value="F:RNA polymerase II cis-regulatory region sequence-specific DNA binding"/>
    <property type="evidence" value="ECO:0007669"/>
    <property type="project" value="TreeGrafter"/>
</dbReference>
<gene>
    <name evidence="7" type="ORF">FAGAP_943</name>
</gene>
<keyword evidence="3" id="KW-0862">Zinc</keyword>
<dbReference type="PANTHER" id="PTHR23235">
    <property type="entry name" value="KRUEPPEL-LIKE TRANSCRIPTION FACTOR"/>
    <property type="match status" value="1"/>
</dbReference>
<dbReference type="PROSITE" id="PS00028">
    <property type="entry name" value="ZINC_FINGER_C2H2_1"/>
    <property type="match status" value="1"/>
</dbReference>
<dbReference type="OrthoDB" id="5095988at2759"/>
<organism evidence="7 8">
    <name type="scientific">Fusarium agapanthi</name>
    <dbReference type="NCBI Taxonomy" id="1803897"/>
    <lineage>
        <taxon>Eukaryota</taxon>
        <taxon>Fungi</taxon>
        <taxon>Dikarya</taxon>
        <taxon>Ascomycota</taxon>
        <taxon>Pezizomycotina</taxon>
        <taxon>Sordariomycetes</taxon>
        <taxon>Hypocreomycetidae</taxon>
        <taxon>Hypocreales</taxon>
        <taxon>Nectriaceae</taxon>
        <taxon>Fusarium</taxon>
        <taxon>Fusarium fujikuroi species complex</taxon>
    </lineage>
</organism>
<dbReference type="Proteomes" id="UP000737391">
    <property type="component" value="Unassembled WGS sequence"/>
</dbReference>
<feature type="region of interest" description="Disordered" evidence="5">
    <location>
        <begin position="301"/>
        <end position="332"/>
    </location>
</feature>